<evidence type="ECO:0000256" key="1">
    <source>
        <dbReference type="SAM" id="MobiDB-lite"/>
    </source>
</evidence>
<feature type="compositionally biased region" description="Basic and acidic residues" evidence="1">
    <location>
        <begin position="13"/>
        <end position="27"/>
    </location>
</feature>
<dbReference type="Proteomes" id="UP001500466">
    <property type="component" value="Unassembled WGS sequence"/>
</dbReference>
<accession>A0ABP9H2C8</accession>
<sequence length="153" mass="17074">MYEERGQGAAGGADERPGWERPGRFERAGGGQDGVAPAGWPRGVRPPGVEGWSETAVAWLYDLCPPGYRRHDVLKRHPELLARMARQHVEAALQAARHGYGTARADLRDRVDIHVVEALLRMYEYEGSRAAALEREVALVEQALIGKRWNPRL</sequence>
<reference evidence="3" key="1">
    <citation type="journal article" date="2019" name="Int. J. Syst. Evol. Microbiol.">
        <title>The Global Catalogue of Microorganisms (GCM) 10K type strain sequencing project: providing services to taxonomists for standard genome sequencing and annotation.</title>
        <authorList>
            <consortium name="The Broad Institute Genomics Platform"/>
            <consortium name="The Broad Institute Genome Sequencing Center for Infectious Disease"/>
            <person name="Wu L."/>
            <person name="Ma J."/>
        </authorList>
    </citation>
    <scope>NUCLEOTIDE SEQUENCE [LARGE SCALE GENOMIC DNA]</scope>
    <source>
        <strain evidence="3">JCM 17986</strain>
    </source>
</reference>
<name>A0ABP9H2C8_9ACTN</name>
<evidence type="ECO:0000313" key="2">
    <source>
        <dbReference type="EMBL" id="GAA4959496.1"/>
    </source>
</evidence>
<protein>
    <submittedName>
        <fullName evidence="2">Uncharacterized protein</fullName>
    </submittedName>
</protein>
<proteinExistence type="predicted"/>
<dbReference type="RefSeq" id="WP_345675296.1">
    <property type="nucleotide sequence ID" value="NZ_BAABHS010000007.1"/>
</dbReference>
<organism evidence="2 3">
    <name type="scientific">Yinghuangia aomiensis</name>
    <dbReference type="NCBI Taxonomy" id="676205"/>
    <lineage>
        <taxon>Bacteria</taxon>
        <taxon>Bacillati</taxon>
        <taxon>Actinomycetota</taxon>
        <taxon>Actinomycetes</taxon>
        <taxon>Kitasatosporales</taxon>
        <taxon>Streptomycetaceae</taxon>
        <taxon>Yinghuangia</taxon>
    </lineage>
</organism>
<gene>
    <name evidence="2" type="ORF">GCM10023205_23100</name>
</gene>
<comment type="caution">
    <text evidence="2">The sequence shown here is derived from an EMBL/GenBank/DDBJ whole genome shotgun (WGS) entry which is preliminary data.</text>
</comment>
<feature type="region of interest" description="Disordered" evidence="1">
    <location>
        <begin position="1"/>
        <end position="42"/>
    </location>
</feature>
<keyword evidence="3" id="KW-1185">Reference proteome</keyword>
<evidence type="ECO:0000313" key="3">
    <source>
        <dbReference type="Proteomes" id="UP001500466"/>
    </source>
</evidence>
<dbReference type="EMBL" id="BAABHS010000007">
    <property type="protein sequence ID" value="GAA4959496.1"/>
    <property type="molecule type" value="Genomic_DNA"/>
</dbReference>